<sequence>MDGVISTAQIRDITRLERT</sequence>
<dbReference type="EMBL" id="LSSM01000532">
    <property type="protein sequence ID" value="OMJ28603.1"/>
    <property type="molecule type" value="Genomic_DNA"/>
</dbReference>
<dbReference type="AlphaFoldDB" id="A0A1R1YNZ5"/>
<evidence type="ECO:0000313" key="1">
    <source>
        <dbReference type="EMBL" id="OMJ28603.1"/>
    </source>
</evidence>
<dbReference type="Proteomes" id="UP000187429">
    <property type="component" value="Unassembled WGS sequence"/>
</dbReference>
<comment type="caution">
    <text evidence="1">The sequence shown here is derived from an EMBL/GenBank/DDBJ whole genome shotgun (WGS) entry which is preliminary data.</text>
</comment>
<evidence type="ECO:0000313" key="2">
    <source>
        <dbReference type="Proteomes" id="UP000187429"/>
    </source>
</evidence>
<keyword evidence="2" id="KW-1185">Reference proteome</keyword>
<gene>
    <name evidence="1" type="ORF">AYI69_g1919</name>
</gene>
<accession>A0A1R1YNZ5</accession>
<proteinExistence type="predicted"/>
<name>A0A1R1YNZ5_9FUNG</name>
<organism evidence="1 2">
    <name type="scientific">Smittium culicis</name>
    <dbReference type="NCBI Taxonomy" id="133412"/>
    <lineage>
        <taxon>Eukaryota</taxon>
        <taxon>Fungi</taxon>
        <taxon>Fungi incertae sedis</taxon>
        <taxon>Zoopagomycota</taxon>
        <taxon>Kickxellomycotina</taxon>
        <taxon>Harpellomycetes</taxon>
        <taxon>Harpellales</taxon>
        <taxon>Legeriomycetaceae</taxon>
        <taxon>Smittium</taxon>
    </lineage>
</organism>
<feature type="non-terminal residue" evidence="1">
    <location>
        <position position="19"/>
    </location>
</feature>
<reference evidence="2" key="1">
    <citation type="submission" date="2017-01" db="EMBL/GenBank/DDBJ databases">
        <authorList>
            <person name="Wang Y."/>
            <person name="White M."/>
            <person name="Kvist S."/>
            <person name="Moncalvo J.-M."/>
        </authorList>
    </citation>
    <scope>NUCLEOTIDE SEQUENCE [LARGE SCALE GENOMIC DNA]</scope>
    <source>
        <strain evidence="2">ID-206-W2</strain>
    </source>
</reference>
<protein>
    <submittedName>
        <fullName evidence="1">Uncharacterized protein</fullName>
    </submittedName>
</protein>